<feature type="non-terminal residue" evidence="3">
    <location>
        <position position="122"/>
    </location>
</feature>
<protein>
    <submittedName>
        <fullName evidence="3">Uncharacterized protein</fullName>
    </submittedName>
</protein>
<evidence type="ECO:0000313" key="4">
    <source>
        <dbReference type="Proteomes" id="UP001497623"/>
    </source>
</evidence>
<keyword evidence="4" id="KW-1185">Reference proteome</keyword>
<organism evidence="3 4">
    <name type="scientific">Meganyctiphanes norvegica</name>
    <name type="common">Northern krill</name>
    <name type="synonym">Thysanopoda norvegica</name>
    <dbReference type="NCBI Taxonomy" id="48144"/>
    <lineage>
        <taxon>Eukaryota</taxon>
        <taxon>Metazoa</taxon>
        <taxon>Ecdysozoa</taxon>
        <taxon>Arthropoda</taxon>
        <taxon>Crustacea</taxon>
        <taxon>Multicrustacea</taxon>
        <taxon>Malacostraca</taxon>
        <taxon>Eumalacostraca</taxon>
        <taxon>Eucarida</taxon>
        <taxon>Euphausiacea</taxon>
        <taxon>Euphausiidae</taxon>
        <taxon>Meganyctiphanes</taxon>
    </lineage>
</organism>
<evidence type="ECO:0000256" key="2">
    <source>
        <dbReference type="SAM" id="Phobius"/>
    </source>
</evidence>
<gene>
    <name evidence="3" type="ORF">MNOR_LOCUS7753</name>
</gene>
<dbReference type="Gene3D" id="1.20.1530.20">
    <property type="match status" value="1"/>
</dbReference>
<keyword evidence="2" id="KW-0472">Membrane</keyword>
<comment type="caution">
    <text evidence="3">The sequence shown here is derived from an EMBL/GenBank/DDBJ whole genome shotgun (WGS) entry which is preliminary data.</text>
</comment>
<feature type="transmembrane region" description="Helical" evidence="2">
    <location>
        <begin position="95"/>
        <end position="115"/>
    </location>
</feature>
<dbReference type="GO" id="GO:0005886">
    <property type="term" value="C:plasma membrane"/>
    <property type="evidence" value="ECO:0007669"/>
    <property type="project" value="TreeGrafter"/>
</dbReference>
<reference evidence="3 4" key="1">
    <citation type="submission" date="2024-05" db="EMBL/GenBank/DDBJ databases">
        <authorList>
            <person name="Wallberg A."/>
        </authorList>
    </citation>
    <scope>NUCLEOTIDE SEQUENCE [LARGE SCALE GENOMIC DNA]</scope>
</reference>
<dbReference type="Pfam" id="PF13593">
    <property type="entry name" value="SBF_like"/>
    <property type="match status" value="1"/>
</dbReference>
<evidence type="ECO:0000313" key="3">
    <source>
        <dbReference type="EMBL" id="CAL4069332.1"/>
    </source>
</evidence>
<proteinExistence type="inferred from homology"/>
<feature type="transmembrane region" description="Helical" evidence="2">
    <location>
        <begin position="56"/>
        <end position="75"/>
    </location>
</feature>
<dbReference type="Proteomes" id="UP001497623">
    <property type="component" value="Unassembled WGS sequence"/>
</dbReference>
<evidence type="ECO:0000256" key="1">
    <source>
        <dbReference type="ARBA" id="ARBA00006528"/>
    </source>
</evidence>
<dbReference type="InterPro" id="IPR038770">
    <property type="entry name" value="Na+/solute_symporter_sf"/>
</dbReference>
<keyword evidence="2" id="KW-1133">Transmembrane helix</keyword>
<feature type="transmembrane region" description="Helical" evidence="2">
    <location>
        <begin position="25"/>
        <end position="44"/>
    </location>
</feature>
<dbReference type="InterPro" id="IPR016833">
    <property type="entry name" value="Put_Na-Bile_cotransptr"/>
</dbReference>
<dbReference type="PANTHER" id="PTHR18640">
    <property type="entry name" value="SOLUTE CARRIER FAMILY 10 MEMBER 7"/>
    <property type="match status" value="1"/>
</dbReference>
<dbReference type="PANTHER" id="PTHR18640:SF5">
    <property type="entry name" value="SODIUM_BILE ACID COTRANSPORTER 7"/>
    <property type="match status" value="1"/>
</dbReference>
<dbReference type="EMBL" id="CAXKWB010003470">
    <property type="protein sequence ID" value="CAL4069332.1"/>
    <property type="molecule type" value="Genomic_DNA"/>
</dbReference>
<dbReference type="AlphaFoldDB" id="A0AAV2Q702"/>
<accession>A0AAV2Q702</accession>
<name>A0AAV2Q702_MEGNR</name>
<comment type="similarity">
    <text evidence="1">Belongs to the bile acid:sodium symporter (BASS) (TC 2.A.28) family.</text>
</comment>
<feature type="non-terminal residue" evidence="3">
    <location>
        <position position="1"/>
    </location>
</feature>
<keyword evidence="2" id="KW-0812">Transmembrane</keyword>
<sequence>KNVNKQQVSSTNFVMGLRRFYSRNWFIYTMALMIIGAYIAPGIGSKGGVIYPEITIKYGAVGIIFLLSGMSLQISDLNAAASNMNLHCLIQGTSFFIYPLIMSFSCTILKSFDLIGKSLSEG</sequence>